<reference evidence="2" key="2">
    <citation type="submission" date="2020-09" db="EMBL/GenBank/DDBJ databases">
        <authorList>
            <person name="Kikuchi T."/>
        </authorList>
    </citation>
    <scope>NUCLEOTIDE SEQUENCE</scope>
    <source>
        <strain evidence="2">Ka4C1</strain>
    </source>
</reference>
<dbReference type="EMBL" id="CAJFCV020000005">
    <property type="protein sequence ID" value="CAG9125213.1"/>
    <property type="molecule type" value="Genomic_DNA"/>
</dbReference>
<dbReference type="Proteomes" id="UP000095284">
    <property type="component" value="Unplaced"/>
</dbReference>
<keyword evidence="4" id="KW-1185">Reference proteome</keyword>
<keyword evidence="1" id="KW-0812">Transmembrane</keyword>
<name>A0A1I7RXW6_BURXY</name>
<evidence type="ECO:0000313" key="5">
    <source>
        <dbReference type="WBParaSite" id="BXY_0558300.1"/>
    </source>
</evidence>
<dbReference type="EMBL" id="CAJFDI010000005">
    <property type="protein sequence ID" value="CAD5232572.1"/>
    <property type="molecule type" value="Genomic_DNA"/>
</dbReference>
<reference evidence="5" key="1">
    <citation type="submission" date="2016-11" db="UniProtKB">
        <authorList>
            <consortium name="WormBaseParasite"/>
        </authorList>
    </citation>
    <scope>IDENTIFICATION</scope>
</reference>
<keyword evidence="1" id="KW-0472">Membrane</keyword>
<sequence length="130" mass="14793">MNSLDWTRISITLALAGGLAVAATILYRYYSNELRKRPIRKVDLKDFNLNLHFKKSFLTTAEQHEYALLEMELGTILVEEGNISDGVFHLVEGLLYAPTRHLFVNLLSHNIPHIKPVLMDSLQRAINSGF</sequence>
<protein>
    <submittedName>
        <fullName evidence="2">(pine wood nematode) hypothetical protein</fullName>
    </submittedName>
</protein>
<evidence type="ECO:0000313" key="3">
    <source>
        <dbReference type="Proteomes" id="UP000095284"/>
    </source>
</evidence>
<accession>A0A1I7RXW6</accession>
<gene>
    <name evidence="2" type="ORF">BXYJ_LOCUS12663</name>
</gene>
<dbReference type="Proteomes" id="UP000659654">
    <property type="component" value="Unassembled WGS sequence"/>
</dbReference>
<evidence type="ECO:0000256" key="1">
    <source>
        <dbReference type="SAM" id="Phobius"/>
    </source>
</evidence>
<keyword evidence="1" id="KW-1133">Transmembrane helix</keyword>
<dbReference type="WBParaSite" id="BXY_0558300.1">
    <property type="protein sequence ID" value="BXY_0558300.1"/>
    <property type="gene ID" value="BXY_0558300"/>
</dbReference>
<evidence type="ECO:0000313" key="2">
    <source>
        <dbReference type="EMBL" id="CAD5232572.1"/>
    </source>
</evidence>
<proteinExistence type="predicted"/>
<dbReference type="Proteomes" id="UP000582659">
    <property type="component" value="Unassembled WGS sequence"/>
</dbReference>
<evidence type="ECO:0000313" key="4">
    <source>
        <dbReference type="Proteomes" id="UP000659654"/>
    </source>
</evidence>
<organism evidence="3 5">
    <name type="scientific">Bursaphelenchus xylophilus</name>
    <name type="common">Pinewood nematode worm</name>
    <name type="synonym">Aphelenchoides xylophilus</name>
    <dbReference type="NCBI Taxonomy" id="6326"/>
    <lineage>
        <taxon>Eukaryota</taxon>
        <taxon>Metazoa</taxon>
        <taxon>Ecdysozoa</taxon>
        <taxon>Nematoda</taxon>
        <taxon>Chromadorea</taxon>
        <taxon>Rhabditida</taxon>
        <taxon>Tylenchina</taxon>
        <taxon>Tylenchomorpha</taxon>
        <taxon>Aphelenchoidea</taxon>
        <taxon>Aphelenchoididae</taxon>
        <taxon>Bursaphelenchus</taxon>
    </lineage>
</organism>
<feature type="transmembrane region" description="Helical" evidence="1">
    <location>
        <begin position="6"/>
        <end position="30"/>
    </location>
</feature>
<dbReference type="AlphaFoldDB" id="A0A1I7RXW6"/>
<dbReference type="SMR" id="A0A1I7RXW6"/>